<evidence type="ECO:0000313" key="2">
    <source>
        <dbReference type="Proteomes" id="UP000222075"/>
    </source>
</evidence>
<organism evidence="1 2">
    <name type="scientific">Mycobacterium phage Madruga</name>
    <dbReference type="NCBI Taxonomy" id="1675552"/>
    <lineage>
        <taxon>Viruses</taxon>
        <taxon>Duplodnaviria</taxon>
        <taxon>Heunggongvirae</taxon>
        <taxon>Uroviricota</taxon>
        <taxon>Caudoviricetes</taxon>
        <taxon>Patiencevirus</taxon>
        <taxon>Patiencevirus patience</taxon>
    </lineage>
</organism>
<name>A0A0K1LT89_9CAUD</name>
<dbReference type="Proteomes" id="UP000222075">
    <property type="component" value="Segment"/>
</dbReference>
<evidence type="ECO:0000313" key="1">
    <source>
        <dbReference type="EMBL" id="AKU45350.1"/>
    </source>
</evidence>
<sequence>MGRNINSDEVKDFIEWLYDEHDISFIRPGKDLSTEYIKALWDQFLDGE</sequence>
<dbReference type="EMBL" id="KR997933">
    <property type="protein sequence ID" value="AKU45350.1"/>
    <property type="molecule type" value="Genomic_DNA"/>
</dbReference>
<accession>A0A0K1LT89</accession>
<gene>
    <name evidence="1" type="ORF">MADRUGA_60</name>
</gene>
<reference evidence="1 2" key="1">
    <citation type="journal article" date="2016" name="BMC Microbiol.">
        <title>Characterization of mycobacteria and mycobacteriophages isolated from compost at the Sao Paulo Zoo Park Foundation in Brazil and creation of the new mycobacteriophage Cluster U.</title>
        <authorList>
            <person name="Lima-Junior J.D."/>
            <person name="Viana-Niero C."/>
            <person name="Conde Oliveira D.V."/>
            <person name="Machado G.E."/>
            <person name="Rabello M.C."/>
            <person name="Martins-Junior J."/>
            <person name="Martins L.F."/>
            <person name="Digiampietri L.A."/>
            <person name="da Silva A.M."/>
            <person name="Setubal J.C."/>
            <person name="Russell D.A."/>
            <person name="Jacobs-Sera D."/>
            <person name="Pope W.H."/>
            <person name="Hatfull G.F."/>
            <person name="Leao S.C."/>
        </authorList>
    </citation>
    <scope>NUCLEOTIDE SEQUENCE [LARGE SCALE GENOMIC DNA]</scope>
</reference>
<proteinExistence type="predicted"/>
<protein>
    <submittedName>
        <fullName evidence="1">Uncharacterized protein</fullName>
    </submittedName>
</protein>